<feature type="binding site" evidence="7">
    <location>
        <position position="137"/>
    </location>
    <ligand>
        <name>a 1,2-diacyl-sn-glycero-3-phospho-(1'-sn-glycerol)</name>
        <dbReference type="ChEBI" id="CHEBI:64716"/>
    </ligand>
</feature>
<evidence type="ECO:0000256" key="6">
    <source>
        <dbReference type="ARBA" id="ARBA00023136"/>
    </source>
</evidence>
<comment type="caution">
    <text evidence="8">The sequence shown here is derived from an EMBL/GenBank/DDBJ whole genome shotgun (WGS) entry which is preliminary data.</text>
</comment>
<reference evidence="8 9" key="1">
    <citation type="journal article" date="2012" name="ISME J.">
        <title>Nitrification expanded: discovery, physiology and genomics of a nitrite-oxidizing bacterium from the phylum Chloroflexi.</title>
        <authorList>
            <person name="Sorokin D.Y."/>
            <person name="Lucker S."/>
            <person name="Vejmelkova D."/>
            <person name="Kostrikina N.A."/>
            <person name="Kleerebezem R."/>
            <person name="Rijpstra W.I."/>
            <person name="Damste J.S."/>
            <person name="Le Paslier D."/>
            <person name="Muyzer G."/>
            <person name="Wagner M."/>
            <person name="van Loosdrecht M.C."/>
            <person name="Daims H."/>
        </authorList>
    </citation>
    <scope>NUCLEOTIDE SEQUENCE [LARGE SCALE GENOMIC DNA]</scope>
    <source>
        <strain evidence="9">none</strain>
    </source>
</reference>
<dbReference type="GO" id="GO:0008961">
    <property type="term" value="F:phosphatidylglycerol-prolipoprotein diacylglyceryl transferase activity"/>
    <property type="evidence" value="ECO:0007669"/>
    <property type="project" value="UniProtKB-UniRule"/>
</dbReference>
<keyword evidence="8" id="KW-0449">Lipoprotein</keyword>
<organism evidence="8 9">
    <name type="scientific">Nitrolancea hollandica Lb</name>
    <dbReference type="NCBI Taxonomy" id="1129897"/>
    <lineage>
        <taxon>Bacteria</taxon>
        <taxon>Pseudomonadati</taxon>
        <taxon>Thermomicrobiota</taxon>
        <taxon>Thermomicrobia</taxon>
        <taxon>Sphaerobacterales</taxon>
        <taxon>Sphaerobacterineae</taxon>
        <taxon>Sphaerobacteraceae</taxon>
        <taxon>Nitrolancea</taxon>
    </lineage>
</organism>
<feature type="transmembrane region" description="Helical" evidence="7">
    <location>
        <begin position="178"/>
        <end position="196"/>
    </location>
</feature>
<feature type="transmembrane region" description="Helical" evidence="7">
    <location>
        <begin position="237"/>
        <end position="256"/>
    </location>
</feature>
<keyword evidence="4 7" id="KW-0812">Transmembrane</keyword>
<evidence type="ECO:0000313" key="9">
    <source>
        <dbReference type="Proteomes" id="UP000004221"/>
    </source>
</evidence>
<dbReference type="UniPathway" id="UPA00664"/>
<name>I4EM65_9BACT</name>
<evidence type="ECO:0000256" key="1">
    <source>
        <dbReference type="ARBA" id="ARBA00007150"/>
    </source>
</evidence>
<dbReference type="AlphaFoldDB" id="I4EM65"/>
<comment type="catalytic activity">
    <reaction evidence="7">
        <text>L-cysteinyl-[prolipoprotein] + a 1,2-diacyl-sn-glycero-3-phospho-(1'-sn-glycerol) = an S-1,2-diacyl-sn-glyceryl-L-cysteinyl-[prolipoprotein] + sn-glycerol 1-phosphate + H(+)</text>
        <dbReference type="Rhea" id="RHEA:56712"/>
        <dbReference type="Rhea" id="RHEA-COMP:14679"/>
        <dbReference type="Rhea" id="RHEA-COMP:14680"/>
        <dbReference type="ChEBI" id="CHEBI:15378"/>
        <dbReference type="ChEBI" id="CHEBI:29950"/>
        <dbReference type="ChEBI" id="CHEBI:57685"/>
        <dbReference type="ChEBI" id="CHEBI:64716"/>
        <dbReference type="ChEBI" id="CHEBI:140658"/>
        <dbReference type="EC" id="2.5.1.145"/>
    </reaction>
</comment>
<keyword evidence="3 7" id="KW-0808">Transferase</keyword>
<keyword evidence="6 7" id="KW-0472">Membrane</keyword>
<feature type="transmembrane region" description="Helical" evidence="7">
    <location>
        <begin position="51"/>
        <end position="73"/>
    </location>
</feature>
<evidence type="ECO:0000256" key="4">
    <source>
        <dbReference type="ARBA" id="ARBA00022692"/>
    </source>
</evidence>
<dbReference type="GO" id="GO:0005886">
    <property type="term" value="C:plasma membrane"/>
    <property type="evidence" value="ECO:0007669"/>
    <property type="project" value="UniProtKB-SubCell"/>
</dbReference>
<dbReference type="HAMAP" id="MF_01147">
    <property type="entry name" value="Lgt"/>
    <property type="match status" value="1"/>
</dbReference>
<evidence type="ECO:0000256" key="3">
    <source>
        <dbReference type="ARBA" id="ARBA00022679"/>
    </source>
</evidence>
<dbReference type="Proteomes" id="UP000004221">
    <property type="component" value="Unassembled WGS sequence"/>
</dbReference>
<keyword evidence="2 7" id="KW-1003">Cell membrane</keyword>
<keyword evidence="9" id="KW-1185">Reference proteome</keyword>
<accession>I4EM65</accession>
<comment type="function">
    <text evidence="7">Catalyzes the transfer of the diacylglyceryl group from phosphatidylglycerol to the sulfhydryl group of the N-terminal cysteine of a prolipoprotein, the first step in the formation of mature lipoproteins.</text>
</comment>
<evidence type="ECO:0000256" key="7">
    <source>
        <dbReference type="HAMAP-Rule" id="MF_01147"/>
    </source>
</evidence>
<comment type="similarity">
    <text evidence="1 7">Belongs to the Lgt family.</text>
</comment>
<evidence type="ECO:0000256" key="2">
    <source>
        <dbReference type="ARBA" id="ARBA00022475"/>
    </source>
</evidence>
<dbReference type="Pfam" id="PF01790">
    <property type="entry name" value="LGT"/>
    <property type="match status" value="1"/>
</dbReference>
<feature type="transmembrane region" description="Helical" evidence="7">
    <location>
        <begin position="121"/>
        <end position="144"/>
    </location>
</feature>
<dbReference type="OrthoDB" id="871140at2"/>
<dbReference type="GO" id="GO:0042158">
    <property type="term" value="P:lipoprotein biosynthetic process"/>
    <property type="evidence" value="ECO:0007669"/>
    <property type="project" value="UniProtKB-UniRule"/>
</dbReference>
<feature type="transmembrane region" description="Helical" evidence="7">
    <location>
        <begin position="203"/>
        <end position="225"/>
    </location>
</feature>
<protein>
    <recommendedName>
        <fullName evidence="7">Phosphatidylglycerol--prolipoprotein diacylglyceryl transferase</fullName>
        <ecNumber evidence="7">2.5.1.145</ecNumber>
    </recommendedName>
</protein>
<dbReference type="EC" id="2.5.1.145" evidence="7"/>
<sequence>MFHITIGIEPVIAQLGPFQLAWHGVASLIAIIIGLVMVHREFKRRGLPFQHWDAIVFSTLVGGIIGARLFFVIDHAGYYIDHPLEALAVQEGGLAIYGAVFGGFVAAFLATRFYRLSFSHVLDAVAPALLIAQAIGRIGCALNGDAWGAPTSSPFAFIYTNPHALLPVNLLGVPTHPYPVYDMVLNLVIFAIVWPLRKRSFPSGALFAITAALYSVGRFAISFTRQEQVWFLGLQEAQVFSLFVLFASGVALIWLFRRGQPTTQAASA</sequence>
<dbReference type="NCBIfam" id="TIGR00544">
    <property type="entry name" value="lgt"/>
    <property type="match status" value="1"/>
</dbReference>
<keyword evidence="5 7" id="KW-1133">Transmembrane helix</keyword>
<proteinExistence type="inferred from homology"/>
<dbReference type="PANTHER" id="PTHR30589">
    <property type="entry name" value="PROLIPOPROTEIN DIACYLGLYCERYL TRANSFERASE"/>
    <property type="match status" value="1"/>
</dbReference>
<dbReference type="EMBL" id="CAGS01000522">
    <property type="protein sequence ID" value="CCF85778.1"/>
    <property type="molecule type" value="Genomic_DNA"/>
</dbReference>
<feature type="transmembrane region" description="Helical" evidence="7">
    <location>
        <begin position="93"/>
        <end position="114"/>
    </location>
</feature>
<dbReference type="PANTHER" id="PTHR30589:SF0">
    <property type="entry name" value="PHOSPHATIDYLGLYCEROL--PROLIPOPROTEIN DIACYLGLYCERYL TRANSFERASE"/>
    <property type="match status" value="1"/>
</dbReference>
<comment type="subcellular location">
    <subcellularLocation>
        <location evidence="7">Cell membrane</location>
        <topology evidence="7">Multi-pass membrane protein</topology>
    </subcellularLocation>
</comment>
<evidence type="ECO:0000256" key="5">
    <source>
        <dbReference type="ARBA" id="ARBA00022989"/>
    </source>
</evidence>
<evidence type="ECO:0000313" key="8">
    <source>
        <dbReference type="EMBL" id="CCF85778.1"/>
    </source>
</evidence>
<comment type="pathway">
    <text evidence="7">Protein modification; lipoprotein biosynthesis (diacylglyceryl transfer).</text>
</comment>
<dbReference type="InterPro" id="IPR001640">
    <property type="entry name" value="Lgt"/>
</dbReference>
<dbReference type="RefSeq" id="WP_008480960.1">
    <property type="nucleotide sequence ID" value="NZ_CAGS01000522.1"/>
</dbReference>
<gene>
    <name evidence="7" type="primary">lgt</name>
    <name evidence="8" type="ORF">NITHO_5690001</name>
</gene>
<feature type="transmembrane region" description="Helical" evidence="7">
    <location>
        <begin position="20"/>
        <end position="39"/>
    </location>
</feature>